<name>A0ABP6KP40_9ACTN</name>
<proteinExistence type="predicted"/>
<dbReference type="EMBL" id="BAAAWD010000014">
    <property type="protein sequence ID" value="GAA3019877.1"/>
    <property type="molecule type" value="Genomic_DNA"/>
</dbReference>
<organism evidence="1 2">
    <name type="scientific">Streptosporangium longisporum</name>
    <dbReference type="NCBI Taxonomy" id="46187"/>
    <lineage>
        <taxon>Bacteria</taxon>
        <taxon>Bacillati</taxon>
        <taxon>Actinomycetota</taxon>
        <taxon>Actinomycetes</taxon>
        <taxon>Streptosporangiales</taxon>
        <taxon>Streptosporangiaceae</taxon>
        <taxon>Streptosporangium</taxon>
    </lineage>
</organism>
<comment type="caution">
    <text evidence="1">The sequence shown here is derived from an EMBL/GenBank/DDBJ whole genome shotgun (WGS) entry which is preliminary data.</text>
</comment>
<gene>
    <name evidence="1" type="ORF">GCM10017559_50180</name>
</gene>
<accession>A0ABP6KP40</accession>
<evidence type="ECO:0000313" key="2">
    <source>
        <dbReference type="Proteomes" id="UP001499930"/>
    </source>
</evidence>
<dbReference type="Proteomes" id="UP001499930">
    <property type="component" value="Unassembled WGS sequence"/>
</dbReference>
<keyword evidence="2" id="KW-1185">Reference proteome</keyword>
<reference evidence="2" key="1">
    <citation type="journal article" date="2019" name="Int. J. Syst. Evol. Microbiol.">
        <title>The Global Catalogue of Microorganisms (GCM) 10K type strain sequencing project: providing services to taxonomists for standard genome sequencing and annotation.</title>
        <authorList>
            <consortium name="The Broad Institute Genomics Platform"/>
            <consortium name="The Broad Institute Genome Sequencing Center for Infectious Disease"/>
            <person name="Wu L."/>
            <person name="Ma J."/>
        </authorList>
    </citation>
    <scope>NUCLEOTIDE SEQUENCE [LARGE SCALE GENOMIC DNA]</scope>
    <source>
        <strain evidence="2">JCM 3106</strain>
    </source>
</reference>
<evidence type="ECO:0008006" key="3">
    <source>
        <dbReference type="Google" id="ProtNLM"/>
    </source>
</evidence>
<protein>
    <recommendedName>
        <fullName evidence="3">Transposase</fullName>
    </recommendedName>
</protein>
<evidence type="ECO:0000313" key="1">
    <source>
        <dbReference type="EMBL" id="GAA3019877.1"/>
    </source>
</evidence>
<sequence length="78" mass="9188">MGSRGRRDTAVQQKVQTIADGLWFRMQTDLLDRQRRNIRIELTNAIFEYPGIWHRRRRCHNNLGTSAPMKFESMAIVA</sequence>